<dbReference type="EMBL" id="CAIX01001913">
    <property type="protein sequence ID" value="CCI11757.1"/>
    <property type="molecule type" value="Genomic_DNA"/>
</dbReference>
<dbReference type="Proteomes" id="UP000053237">
    <property type="component" value="Unassembled WGS sequence"/>
</dbReference>
<reference evidence="1 2" key="1">
    <citation type="submission" date="2012-05" db="EMBL/GenBank/DDBJ databases">
        <title>Recombination and specialization in a pathogen metapopulation.</title>
        <authorList>
            <person name="Gardiner A."/>
            <person name="Kemen E."/>
            <person name="Schultz-Larsen T."/>
            <person name="MacLean D."/>
            <person name="Van Oosterhout C."/>
            <person name="Jones J.D.G."/>
        </authorList>
    </citation>
    <scope>NUCLEOTIDE SEQUENCE [LARGE SCALE GENOMIC DNA]</scope>
    <source>
        <strain evidence="1 2">Ac Nc2</strain>
    </source>
</reference>
<comment type="caution">
    <text evidence="1">The sequence shown here is derived from an EMBL/GenBank/DDBJ whole genome shotgun (WGS) entry which is preliminary data.</text>
</comment>
<dbReference type="AlphaFoldDB" id="A0A024FXV2"/>
<keyword evidence="2" id="KW-1185">Reference proteome</keyword>
<accession>A0A024FXV2</accession>
<sequence length="93" mass="10196">MGRVHQQECNQVPEGAPDGCQRKMALQPFDGKELYHGIAMGLLNGEWNLCDKLAAPRVPVVMCGLKTSRLMFLVNILLSLHRNIIVAGGNLVV</sequence>
<organism evidence="1 2">
    <name type="scientific">Albugo candida</name>
    <dbReference type="NCBI Taxonomy" id="65357"/>
    <lineage>
        <taxon>Eukaryota</taxon>
        <taxon>Sar</taxon>
        <taxon>Stramenopiles</taxon>
        <taxon>Oomycota</taxon>
        <taxon>Peronosporomycetes</taxon>
        <taxon>Albuginales</taxon>
        <taxon>Albuginaceae</taxon>
        <taxon>Albugo</taxon>
    </lineage>
</organism>
<evidence type="ECO:0000313" key="1">
    <source>
        <dbReference type="EMBL" id="CCI11757.1"/>
    </source>
</evidence>
<dbReference type="InParanoid" id="A0A024FXV2"/>
<proteinExistence type="predicted"/>
<protein>
    <submittedName>
        <fullName evidence="1">Uncharacterized protein</fullName>
    </submittedName>
</protein>
<name>A0A024FXV2_9STRA</name>
<gene>
    <name evidence="1" type="ORF">BN9_134280</name>
</gene>
<evidence type="ECO:0000313" key="2">
    <source>
        <dbReference type="Proteomes" id="UP000053237"/>
    </source>
</evidence>